<sequence>MPSRKDIESASMLPEASAISAPSPPALMPLVSGNMEADSTCGLQGVRPQLPAAVQVPPTSPVECCAFLKGTYEEALHPGMAPRMTRNVLELNCTATAAEEVESLVAAPPPATPADMDPCAVLRQAVMEQHPGLGAPWIVKEEQVLACDVVTEAGGGAGGGPARTVYQMEVALEGGHVMAVAGKGFKVVLTEADDAGLASGELVVPASFEAALQEPLALAAVARRFRRVHGEEALGRCFPEVFGWDLLQPAPGTYEFEWLDGGNAFAYLKEVMTTTARSADDMYVTVLDAACEMVRLVDAANMAGLSFGDLKAQNMLVDAQGTLKLNDVEGVSLAGLGDLSAAHTAAHAAAAAAAASCIDDARGARTAAKTAAAPVWEAQALQRAPLEPYMVTDIYAPPEFWVSWARQALEQGEAVGSAYQWDVYKLREEAVEQPCWPGAVMLLDRLQRECPTRDDALRLLQGMGGGCGCSYMCGASHTYLLGASISHLLVVVAAELSQRQGEESEQRLAFVSELHGVMARLMTGEPASRPSLRVLRRWLAELRADWCSFC</sequence>
<evidence type="ECO:0000256" key="1">
    <source>
        <dbReference type="SAM" id="MobiDB-lite"/>
    </source>
</evidence>
<dbReference type="OrthoDB" id="556107at2759"/>
<dbReference type="EMBL" id="JAEHOC010000004">
    <property type="protein sequence ID" value="KAG2442340.1"/>
    <property type="molecule type" value="Genomic_DNA"/>
</dbReference>
<dbReference type="Proteomes" id="UP000650467">
    <property type="component" value="Unassembled WGS sequence"/>
</dbReference>
<evidence type="ECO:0008006" key="4">
    <source>
        <dbReference type="Google" id="ProtNLM"/>
    </source>
</evidence>
<dbReference type="SUPFAM" id="SSF56112">
    <property type="entry name" value="Protein kinase-like (PK-like)"/>
    <property type="match status" value="1"/>
</dbReference>
<evidence type="ECO:0000313" key="2">
    <source>
        <dbReference type="EMBL" id="KAG2442340.1"/>
    </source>
</evidence>
<dbReference type="AlphaFoldDB" id="A0A835TQP0"/>
<keyword evidence="3" id="KW-1185">Reference proteome</keyword>
<protein>
    <recommendedName>
        <fullName evidence="4">Protein kinase domain-containing protein</fullName>
    </recommendedName>
</protein>
<dbReference type="InterPro" id="IPR011009">
    <property type="entry name" value="Kinase-like_dom_sf"/>
</dbReference>
<evidence type="ECO:0000313" key="3">
    <source>
        <dbReference type="Proteomes" id="UP000650467"/>
    </source>
</evidence>
<dbReference type="Gene3D" id="1.10.510.10">
    <property type="entry name" value="Transferase(Phosphotransferase) domain 1"/>
    <property type="match status" value="1"/>
</dbReference>
<feature type="region of interest" description="Disordered" evidence="1">
    <location>
        <begin position="1"/>
        <end position="23"/>
    </location>
</feature>
<accession>A0A835TQP0</accession>
<reference evidence="2" key="1">
    <citation type="journal article" date="2020" name="bioRxiv">
        <title>Comparative genomics of Chlamydomonas.</title>
        <authorList>
            <person name="Craig R.J."/>
            <person name="Hasan A.R."/>
            <person name="Ness R.W."/>
            <person name="Keightley P.D."/>
        </authorList>
    </citation>
    <scope>NUCLEOTIDE SEQUENCE</scope>
    <source>
        <strain evidence="2">SAG 7.73</strain>
    </source>
</reference>
<proteinExistence type="predicted"/>
<organism evidence="2 3">
    <name type="scientific">Chlamydomonas incerta</name>
    <dbReference type="NCBI Taxonomy" id="51695"/>
    <lineage>
        <taxon>Eukaryota</taxon>
        <taxon>Viridiplantae</taxon>
        <taxon>Chlorophyta</taxon>
        <taxon>core chlorophytes</taxon>
        <taxon>Chlorophyceae</taxon>
        <taxon>CS clade</taxon>
        <taxon>Chlamydomonadales</taxon>
        <taxon>Chlamydomonadaceae</taxon>
        <taxon>Chlamydomonas</taxon>
    </lineage>
</organism>
<name>A0A835TQP0_CHLIN</name>
<gene>
    <name evidence="2" type="ORF">HXX76_002426</name>
</gene>
<comment type="caution">
    <text evidence="2">The sequence shown here is derived from an EMBL/GenBank/DDBJ whole genome shotgun (WGS) entry which is preliminary data.</text>
</comment>